<sequence>MMTTITRVAPVTAYKRTTRATERYMEERLWQRALRLGDAERAAQQPKKRRTFAEVLRAMRGKLGRHVDIYV</sequence>
<evidence type="ECO:0000313" key="2">
    <source>
        <dbReference type="Proteomes" id="UP000317496"/>
    </source>
</evidence>
<dbReference type="RefSeq" id="WP_144067597.1">
    <property type="nucleotide sequence ID" value="NZ_CP041636.1"/>
</dbReference>
<organism evidence="1 2">
    <name type="scientific">Ferrovibrio terrae</name>
    <dbReference type="NCBI Taxonomy" id="2594003"/>
    <lineage>
        <taxon>Bacteria</taxon>
        <taxon>Pseudomonadati</taxon>
        <taxon>Pseudomonadota</taxon>
        <taxon>Alphaproteobacteria</taxon>
        <taxon>Rhodospirillales</taxon>
        <taxon>Rhodospirillaceae</taxon>
        <taxon>Ferrovibrio</taxon>
    </lineage>
</organism>
<keyword evidence="2" id="KW-1185">Reference proteome</keyword>
<dbReference type="KEGG" id="fer:FNB15_04695"/>
<name>A0A516GYL8_9PROT</name>
<evidence type="ECO:0000313" key="1">
    <source>
        <dbReference type="EMBL" id="QDO96616.1"/>
    </source>
</evidence>
<dbReference type="AlphaFoldDB" id="A0A516GYL8"/>
<reference evidence="1 2" key="1">
    <citation type="submission" date="2019-07" db="EMBL/GenBank/DDBJ databases">
        <title>Genome sequencing for Ferrovibrio sp. K5.</title>
        <authorList>
            <person name="Park S.-J."/>
        </authorList>
    </citation>
    <scope>NUCLEOTIDE SEQUENCE [LARGE SCALE GENOMIC DNA]</scope>
    <source>
        <strain evidence="1 2">K5</strain>
    </source>
</reference>
<accession>A0A516GYL8</accession>
<protein>
    <submittedName>
        <fullName evidence="1">Uncharacterized protein</fullName>
    </submittedName>
</protein>
<dbReference type="Proteomes" id="UP000317496">
    <property type="component" value="Chromosome"/>
</dbReference>
<dbReference type="EMBL" id="CP041636">
    <property type="protein sequence ID" value="QDO96616.1"/>
    <property type="molecule type" value="Genomic_DNA"/>
</dbReference>
<proteinExistence type="predicted"/>
<gene>
    <name evidence="1" type="ORF">FNB15_04695</name>
</gene>